<feature type="compositionally biased region" description="Polar residues" evidence="1">
    <location>
        <begin position="443"/>
        <end position="461"/>
    </location>
</feature>
<sequence>MALPVAIQSVVFYYLACTPCMSARTRYRAKKKFDRERKEREALEEDEPHRYRHPSPFSVNPYWQEEIMMGPSLPKKGRAAKHNSSQRKLTSAGQDGSIATRSSLAISSHGGPSNSAGGVGIGVAGAVGERASTNAAATRPSLDSPTTAVNGGSFVNVNRYGAASNSGSGTEIAANNGNGSSQAHTTSGQPPASPTLIPDDARSMSLLEMTATGATVASSANVSTEGWNIKRYQREDEELWGAEPSSRTHKLMDAIVKASSSAGRLLESTLGSKERGALSTGGAGVTDRDRANFYATTVIHPPVNDYHPPVVSSKPAHRDGLRWMLQPPPPAKVMEGKVPVSRSTSVASSIASGAPRRSAATGSEVSIARRKALESRLRRADSGRSTAPINGRPHTSSLSSIDDDAADAVAYAAATASLSRSVSRKSAGGQPQRLSLSRGASAVTRSRSGSLTSSIEDPNWSSDEEGVLRTQWRFPMSTPLPMPAMPAAAAMPGTVYSKNTEGVFLSQSSLHVNSRPKLETILSSDASGKGDLSRTGGSGKKSTVRKENARPIPISTARSDDGHKTPHDSSLGSSLDSGLALTS</sequence>
<gene>
    <name evidence="2" type="ORF">SEPCBS119000_001058</name>
</gene>
<feature type="compositionally biased region" description="Basic and acidic residues" evidence="1">
    <location>
        <begin position="371"/>
        <end position="382"/>
    </location>
</feature>
<protein>
    <recommendedName>
        <fullName evidence="4">Signal peptide-containing protein</fullName>
    </recommendedName>
</protein>
<comment type="caution">
    <text evidence="2">The sequence shown here is derived from an EMBL/GenBank/DDBJ whole genome shotgun (WGS) entry which is preliminary data.</text>
</comment>
<evidence type="ECO:0000313" key="3">
    <source>
        <dbReference type="Proteomes" id="UP001642502"/>
    </source>
</evidence>
<organism evidence="2 3">
    <name type="scientific">Sporothrix epigloea</name>
    <dbReference type="NCBI Taxonomy" id="1892477"/>
    <lineage>
        <taxon>Eukaryota</taxon>
        <taxon>Fungi</taxon>
        <taxon>Dikarya</taxon>
        <taxon>Ascomycota</taxon>
        <taxon>Pezizomycotina</taxon>
        <taxon>Sordariomycetes</taxon>
        <taxon>Sordariomycetidae</taxon>
        <taxon>Ophiostomatales</taxon>
        <taxon>Ophiostomataceae</taxon>
        <taxon>Sporothrix</taxon>
    </lineage>
</organism>
<feature type="region of interest" description="Disordered" evidence="1">
    <location>
        <begin position="31"/>
        <end position="53"/>
    </location>
</feature>
<feature type="compositionally biased region" description="Polar residues" evidence="1">
    <location>
        <begin position="86"/>
        <end position="97"/>
    </location>
</feature>
<name>A0ABP0D8K5_9PEZI</name>
<reference evidence="2 3" key="1">
    <citation type="submission" date="2024-01" db="EMBL/GenBank/DDBJ databases">
        <authorList>
            <person name="Allen C."/>
            <person name="Tagirdzhanova G."/>
        </authorList>
    </citation>
    <scope>NUCLEOTIDE SEQUENCE [LARGE SCALE GENOMIC DNA]</scope>
    <source>
        <strain evidence="2 3">CBS 119000</strain>
    </source>
</reference>
<feature type="compositionally biased region" description="Basic and acidic residues" evidence="1">
    <location>
        <begin position="558"/>
        <end position="567"/>
    </location>
</feature>
<evidence type="ECO:0000313" key="2">
    <source>
        <dbReference type="EMBL" id="CAK7264559.1"/>
    </source>
</evidence>
<feature type="region of interest" description="Disordered" evidence="1">
    <location>
        <begin position="73"/>
        <end position="97"/>
    </location>
</feature>
<accession>A0ABP0D8K5</accession>
<proteinExistence type="predicted"/>
<dbReference type="EMBL" id="CAWUON010000007">
    <property type="protein sequence ID" value="CAK7264559.1"/>
    <property type="molecule type" value="Genomic_DNA"/>
</dbReference>
<feature type="compositionally biased region" description="Low complexity" evidence="1">
    <location>
        <begin position="568"/>
        <end position="583"/>
    </location>
</feature>
<feature type="compositionally biased region" description="Basic residues" evidence="1">
    <location>
        <begin position="75"/>
        <end position="85"/>
    </location>
</feature>
<feature type="compositionally biased region" description="Low complexity" evidence="1">
    <location>
        <begin position="344"/>
        <end position="354"/>
    </location>
</feature>
<feature type="region of interest" description="Disordered" evidence="1">
    <location>
        <begin position="420"/>
        <end position="464"/>
    </location>
</feature>
<feature type="compositionally biased region" description="Polar residues" evidence="1">
    <location>
        <begin position="168"/>
        <end position="190"/>
    </location>
</feature>
<dbReference type="Proteomes" id="UP001642502">
    <property type="component" value="Unassembled WGS sequence"/>
</dbReference>
<feature type="region of interest" description="Disordered" evidence="1">
    <location>
        <begin position="344"/>
        <end position="400"/>
    </location>
</feature>
<feature type="region of interest" description="Disordered" evidence="1">
    <location>
        <begin position="132"/>
        <end position="151"/>
    </location>
</feature>
<keyword evidence="3" id="KW-1185">Reference proteome</keyword>
<evidence type="ECO:0008006" key="4">
    <source>
        <dbReference type="Google" id="ProtNLM"/>
    </source>
</evidence>
<feature type="region of interest" description="Disordered" evidence="1">
    <location>
        <begin position="168"/>
        <end position="199"/>
    </location>
</feature>
<feature type="region of interest" description="Disordered" evidence="1">
    <location>
        <begin position="521"/>
        <end position="583"/>
    </location>
</feature>
<evidence type="ECO:0000256" key="1">
    <source>
        <dbReference type="SAM" id="MobiDB-lite"/>
    </source>
</evidence>